<dbReference type="Proteomes" id="UP000694864">
    <property type="component" value="Chromosome 7"/>
</dbReference>
<evidence type="ECO:0000313" key="9">
    <source>
        <dbReference type="RefSeq" id="XP_010413386.1"/>
    </source>
</evidence>
<dbReference type="InterPro" id="IPR036389">
    <property type="entry name" value="RNase_III_sf"/>
</dbReference>
<feature type="region of interest" description="Disordered" evidence="6">
    <location>
        <begin position="272"/>
        <end position="292"/>
    </location>
</feature>
<name>A0ABM0SMF8_CAMSA</name>
<feature type="domain" description="TF-B3" evidence="7">
    <location>
        <begin position="169"/>
        <end position="262"/>
    </location>
</feature>
<feature type="compositionally biased region" description="Acidic residues" evidence="6">
    <location>
        <begin position="282"/>
        <end position="292"/>
    </location>
</feature>
<evidence type="ECO:0000256" key="1">
    <source>
        <dbReference type="ARBA" id="ARBA00004123"/>
    </source>
</evidence>
<dbReference type="SUPFAM" id="SSF101936">
    <property type="entry name" value="DNA-binding pseudobarrel domain"/>
    <property type="match status" value="2"/>
</dbReference>
<dbReference type="PROSITE" id="PS50863">
    <property type="entry name" value="B3"/>
    <property type="match status" value="1"/>
</dbReference>
<evidence type="ECO:0000259" key="7">
    <source>
        <dbReference type="PROSITE" id="PS50863"/>
    </source>
</evidence>
<keyword evidence="4" id="KW-0804">Transcription</keyword>
<comment type="subcellular location">
    <subcellularLocation>
        <location evidence="1">Nucleus</location>
    </subcellularLocation>
</comment>
<dbReference type="Gene3D" id="2.40.330.10">
    <property type="entry name" value="DNA-binding pseudobarrel domain"/>
    <property type="match status" value="1"/>
</dbReference>
<gene>
    <name evidence="9" type="primary">LOC104699745</name>
</gene>
<protein>
    <submittedName>
        <fullName evidence="9">B3 domain-containing protein REM20-like isoform X1</fullName>
    </submittedName>
</protein>
<keyword evidence="2" id="KW-0805">Transcription regulation</keyword>
<evidence type="ECO:0000256" key="2">
    <source>
        <dbReference type="ARBA" id="ARBA00023015"/>
    </source>
</evidence>
<evidence type="ECO:0000313" key="8">
    <source>
        <dbReference type="Proteomes" id="UP000694864"/>
    </source>
</evidence>
<dbReference type="Pfam" id="PF00636">
    <property type="entry name" value="Ribonuclease_3"/>
    <property type="match status" value="1"/>
</dbReference>
<dbReference type="PANTHER" id="PTHR34276:SF2">
    <property type="entry name" value="RNASE III DOMAIN-CONTAINING PROTEIN"/>
    <property type="match status" value="1"/>
</dbReference>
<dbReference type="InterPro" id="IPR003340">
    <property type="entry name" value="B3_DNA-bd"/>
</dbReference>
<keyword evidence="3" id="KW-0238">DNA-binding</keyword>
<dbReference type="Gene3D" id="1.10.1520.10">
    <property type="entry name" value="Ribonuclease III domain"/>
    <property type="match status" value="1"/>
</dbReference>
<evidence type="ECO:0000256" key="4">
    <source>
        <dbReference type="ARBA" id="ARBA00023163"/>
    </source>
</evidence>
<evidence type="ECO:0000256" key="3">
    <source>
        <dbReference type="ARBA" id="ARBA00023125"/>
    </source>
</evidence>
<dbReference type="PANTHER" id="PTHR34276">
    <property type="entry name" value="MINI-RIBONUCLEASE 3"/>
    <property type="match status" value="1"/>
</dbReference>
<reference evidence="8" key="1">
    <citation type="journal article" date="2014" name="Nat. Commun.">
        <title>The emerging biofuel crop Camelina sativa retains a highly undifferentiated hexaploid genome structure.</title>
        <authorList>
            <person name="Kagale S."/>
            <person name="Koh C."/>
            <person name="Nixon J."/>
            <person name="Bollina V."/>
            <person name="Clarke W.E."/>
            <person name="Tuteja R."/>
            <person name="Spillane C."/>
            <person name="Robinson S.J."/>
            <person name="Links M.G."/>
            <person name="Clarke C."/>
            <person name="Higgins E.E."/>
            <person name="Huebert T."/>
            <person name="Sharpe A.G."/>
            <person name="Parkin I.A."/>
        </authorList>
    </citation>
    <scope>NUCLEOTIDE SEQUENCE [LARGE SCALE GENOMIC DNA]</scope>
    <source>
        <strain evidence="8">cv. DH55</strain>
    </source>
</reference>
<proteinExistence type="predicted"/>
<sequence>MVILSASSVVRAALDTQPRLPYNPNAPRKVKKNPNSNSFLPPPLPSPSPVISISVADLLKRPPSKVELQPVEVDDTYMGYETWSPSPPKLEKPRSVFNAASLAFIGDSIYELYARRHFLFPPLSIEDYNDRVRAVVRAEAQRPISTLPSSLASYISMAEPEHDDDVLFPRFFKVFVSQTASESFAIPLSFIEFLADPLPNTAKLQGTGGRDWTVSMKKIRDGAYFTAGWSKFAQDHELVDGEFLTFVYDGNRTFEVSVFGRLGCKETRAEAETLELSGSSSDDSEEDEEPSMDVDYDISLGEDEEISQSLYPFEDEETESDAAAVFEGNVDVKALTNPHFPTTLKNRNNELIIPASVVRENELIFGDSVKYIDGEGTLVGLRGKWAVDTVCFKGWNRICRRNRLKKHQDTVECELLHDREKMVHSIRVHVIRGTA</sequence>
<keyword evidence="5" id="KW-0539">Nucleus</keyword>
<evidence type="ECO:0000256" key="6">
    <source>
        <dbReference type="SAM" id="MobiDB-lite"/>
    </source>
</evidence>
<dbReference type="RefSeq" id="XP_010413386.1">
    <property type="nucleotide sequence ID" value="XM_010415084.2"/>
</dbReference>
<feature type="region of interest" description="Disordered" evidence="6">
    <location>
        <begin position="18"/>
        <end position="43"/>
    </location>
</feature>
<organism evidence="8 9">
    <name type="scientific">Camelina sativa</name>
    <name type="common">False flax</name>
    <name type="synonym">Myagrum sativum</name>
    <dbReference type="NCBI Taxonomy" id="90675"/>
    <lineage>
        <taxon>Eukaryota</taxon>
        <taxon>Viridiplantae</taxon>
        <taxon>Streptophyta</taxon>
        <taxon>Embryophyta</taxon>
        <taxon>Tracheophyta</taxon>
        <taxon>Spermatophyta</taxon>
        <taxon>Magnoliopsida</taxon>
        <taxon>eudicotyledons</taxon>
        <taxon>Gunneridae</taxon>
        <taxon>Pentapetalae</taxon>
        <taxon>rosids</taxon>
        <taxon>malvids</taxon>
        <taxon>Brassicales</taxon>
        <taxon>Brassicaceae</taxon>
        <taxon>Camelineae</taxon>
        <taxon>Camelina</taxon>
    </lineage>
</organism>
<dbReference type="CDD" id="cd10017">
    <property type="entry name" value="B3_DNA"/>
    <property type="match status" value="1"/>
</dbReference>
<keyword evidence="8" id="KW-1185">Reference proteome</keyword>
<dbReference type="InterPro" id="IPR015300">
    <property type="entry name" value="DNA-bd_pseudobarrel_sf"/>
</dbReference>
<dbReference type="Pfam" id="PF02362">
    <property type="entry name" value="B3"/>
    <property type="match status" value="1"/>
</dbReference>
<reference evidence="9" key="2">
    <citation type="submission" date="2025-08" db="UniProtKB">
        <authorList>
            <consortium name="RefSeq"/>
        </authorList>
    </citation>
    <scope>IDENTIFICATION</scope>
    <source>
        <tissue evidence="9">Leaf</tissue>
    </source>
</reference>
<accession>A0ABM0SMF8</accession>
<dbReference type="SUPFAM" id="SSF69065">
    <property type="entry name" value="RNase III domain-like"/>
    <property type="match status" value="1"/>
</dbReference>
<evidence type="ECO:0000256" key="5">
    <source>
        <dbReference type="ARBA" id="ARBA00023242"/>
    </source>
</evidence>
<dbReference type="SMART" id="SM01019">
    <property type="entry name" value="B3"/>
    <property type="match status" value="2"/>
</dbReference>
<dbReference type="InterPro" id="IPR000999">
    <property type="entry name" value="RNase_III_dom"/>
</dbReference>
<dbReference type="GeneID" id="104699745"/>